<reference evidence="1" key="1">
    <citation type="submission" date="2021-01" db="EMBL/GenBank/DDBJ databases">
        <title>Chromosome-level genome assembly of a human fungal pathogen reveals clustering of transcriptionally co-regulated genes.</title>
        <authorList>
            <person name="Voorhies M."/>
            <person name="Cohen S."/>
            <person name="Shea T.P."/>
            <person name="Petrus S."/>
            <person name="Munoz J.F."/>
            <person name="Poplawski S."/>
            <person name="Goldman W.E."/>
            <person name="Michael T."/>
            <person name="Cuomo C.A."/>
            <person name="Sil A."/>
            <person name="Beyhan S."/>
        </authorList>
    </citation>
    <scope>NUCLEOTIDE SEQUENCE</scope>
    <source>
        <strain evidence="1">WU24</strain>
    </source>
</reference>
<sequence length="87" mass="10372">PINLIYGGNFNIFRPRTVPYDHEQYGLEVLKQQFRYFGPEEIAIKNNAVPLDDREIFAKDKVFIGKIVKMDWRDRPTARKILANEWF</sequence>
<dbReference type="AlphaFoldDB" id="A0A8A1MBT9"/>
<name>A0A8A1MBT9_AJECA</name>
<dbReference type="OrthoDB" id="4178024at2759"/>
<gene>
    <name evidence="1" type="ORF">I7I51_04360</name>
</gene>
<dbReference type="VEuPathDB" id="FungiDB:I7I51_04360"/>
<evidence type="ECO:0000313" key="2">
    <source>
        <dbReference type="Proteomes" id="UP000663671"/>
    </source>
</evidence>
<evidence type="ECO:0000313" key="1">
    <source>
        <dbReference type="EMBL" id="QSS62183.1"/>
    </source>
</evidence>
<proteinExistence type="predicted"/>
<organism evidence="1 2">
    <name type="scientific">Ajellomyces capsulatus</name>
    <name type="common">Darling's disease fungus</name>
    <name type="synonym">Histoplasma capsulatum</name>
    <dbReference type="NCBI Taxonomy" id="5037"/>
    <lineage>
        <taxon>Eukaryota</taxon>
        <taxon>Fungi</taxon>
        <taxon>Dikarya</taxon>
        <taxon>Ascomycota</taxon>
        <taxon>Pezizomycotina</taxon>
        <taxon>Eurotiomycetes</taxon>
        <taxon>Eurotiomycetidae</taxon>
        <taxon>Onygenales</taxon>
        <taxon>Ajellomycetaceae</taxon>
        <taxon>Histoplasma</taxon>
    </lineage>
</organism>
<protein>
    <submittedName>
        <fullName evidence="1">Uncharacterized protein</fullName>
    </submittedName>
</protein>
<accession>A0A8A1MBT9</accession>
<dbReference type="EMBL" id="CP069111">
    <property type="protein sequence ID" value="QSS62183.1"/>
    <property type="molecule type" value="Genomic_DNA"/>
</dbReference>
<dbReference type="Proteomes" id="UP000663671">
    <property type="component" value="Chromosome 5"/>
</dbReference>
<feature type="non-terminal residue" evidence="1">
    <location>
        <position position="1"/>
    </location>
</feature>